<dbReference type="InterPro" id="IPR022991">
    <property type="entry name" value="Ribosomal_eL30_CS"/>
</dbReference>
<comment type="similarity">
    <text evidence="1">Belongs to the eukaryotic ribosomal protein eL30 family.</text>
</comment>
<gene>
    <name evidence="7" type="primary">RPL30</name>
    <name evidence="7" type="ORF">RUM43_000862</name>
</gene>
<evidence type="ECO:0000256" key="5">
    <source>
        <dbReference type="ARBA" id="ARBA00035336"/>
    </source>
</evidence>
<organism evidence="7 8">
    <name type="scientific">Polyplax serrata</name>
    <name type="common">Common mouse louse</name>
    <dbReference type="NCBI Taxonomy" id="468196"/>
    <lineage>
        <taxon>Eukaryota</taxon>
        <taxon>Metazoa</taxon>
        <taxon>Ecdysozoa</taxon>
        <taxon>Arthropoda</taxon>
        <taxon>Hexapoda</taxon>
        <taxon>Insecta</taxon>
        <taxon>Pterygota</taxon>
        <taxon>Neoptera</taxon>
        <taxon>Paraneoptera</taxon>
        <taxon>Psocodea</taxon>
        <taxon>Troctomorpha</taxon>
        <taxon>Phthiraptera</taxon>
        <taxon>Anoplura</taxon>
        <taxon>Polyplacidae</taxon>
        <taxon>Polyplax</taxon>
    </lineage>
</organism>
<dbReference type="GO" id="GO:0003735">
    <property type="term" value="F:structural constituent of ribosome"/>
    <property type="evidence" value="ECO:0007669"/>
    <property type="project" value="InterPro"/>
</dbReference>
<dbReference type="InterPro" id="IPR004038">
    <property type="entry name" value="Ribosomal_eL8/eL30/eS12/Gad45"/>
</dbReference>
<evidence type="ECO:0000313" key="8">
    <source>
        <dbReference type="Proteomes" id="UP001372834"/>
    </source>
</evidence>
<dbReference type="InterPro" id="IPR029064">
    <property type="entry name" value="Ribosomal_eL30-like_sf"/>
</dbReference>
<dbReference type="PROSITE" id="PS00993">
    <property type="entry name" value="RIBOSOMAL_L30E_2"/>
    <property type="match status" value="1"/>
</dbReference>
<dbReference type="InterPro" id="IPR000231">
    <property type="entry name" value="Ribosomal_eL30"/>
</dbReference>
<comment type="caution">
    <text evidence="7">The sequence shown here is derived from an EMBL/GenBank/DDBJ whole genome shotgun (WGS) entry which is preliminary data.</text>
</comment>
<dbReference type="GO" id="GO:0022625">
    <property type="term" value="C:cytosolic large ribosomal subunit"/>
    <property type="evidence" value="ECO:0007669"/>
    <property type="project" value="InterPro"/>
</dbReference>
<dbReference type="InterPro" id="IPR039109">
    <property type="entry name" value="Ribosomal_eL30-like"/>
</dbReference>
<name>A0AAN8SD36_POLSC</name>
<proteinExistence type="inferred from homology"/>
<protein>
    <recommendedName>
        <fullName evidence="4">Large ribosomal subunit protein eL30</fullName>
    </recommendedName>
    <alternativeName>
        <fullName evidence="5">60S ribosomal protein L30</fullName>
    </alternativeName>
</protein>
<dbReference type="HAMAP" id="MF_00481">
    <property type="entry name" value="Ribosomal_eL30"/>
    <property type="match status" value="1"/>
</dbReference>
<reference evidence="7 8" key="1">
    <citation type="submission" date="2023-10" db="EMBL/GenBank/DDBJ databases">
        <title>Genomes of two closely related lineages of the louse Polyplax serrata with different host specificities.</title>
        <authorList>
            <person name="Martinu J."/>
            <person name="Tarabai H."/>
            <person name="Stefka J."/>
            <person name="Hypsa V."/>
        </authorList>
    </citation>
    <scope>NUCLEOTIDE SEQUENCE [LARGE SCALE GENOMIC DNA]</scope>
    <source>
        <strain evidence="7">HR10_N</strain>
    </source>
</reference>
<evidence type="ECO:0000256" key="3">
    <source>
        <dbReference type="ARBA" id="ARBA00023274"/>
    </source>
</evidence>
<evidence type="ECO:0000256" key="1">
    <source>
        <dbReference type="ARBA" id="ARBA00007326"/>
    </source>
</evidence>
<dbReference type="SUPFAM" id="SSF55315">
    <property type="entry name" value="L30e-like"/>
    <property type="match status" value="1"/>
</dbReference>
<evidence type="ECO:0000259" key="6">
    <source>
        <dbReference type="Pfam" id="PF01248"/>
    </source>
</evidence>
<dbReference type="PANTHER" id="PTHR11449">
    <property type="entry name" value="RIBOSOMAL PROTEIN L30"/>
    <property type="match status" value="1"/>
</dbReference>
<dbReference type="Pfam" id="PF01248">
    <property type="entry name" value="Ribosomal_L7Ae"/>
    <property type="match status" value="1"/>
</dbReference>
<dbReference type="AlphaFoldDB" id="A0AAN8SD36"/>
<evidence type="ECO:0000256" key="2">
    <source>
        <dbReference type="ARBA" id="ARBA00022980"/>
    </source>
</evidence>
<evidence type="ECO:0000313" key="7">
    <source>
        <dbReference type="EMBL" id="KAK6644595.1"/>
    </source>
</evidence>
<dbReference type="Proteomes" id="UP001372834">
    <property type="component" value="Unassembled WGS sequence"/>
</dbReference>
<accession>A0AAN8SD36</accession>
<dbReference type="NCBIfam" id="NF002172">
    <property type="entry name" value="PRK01018.1"/>
    <property type="match status" value="1"/>
</dbReference>
<feature type="domain" description="Ribosomal protein eL8/eL30/eS12/Gadd45" evidence="6">
    <location>
        <begin position="22"/>
        <end position="114"/>
    </location>
</feature>
<dbReference type="GO" id="GO:0003723">
    <property type="term" value="F:RNA binding"/>
    <property type="evidence" value="ECO:0007669"/>
    <property type="project" value="InterPro"/>
</dbReference>
<dbReference type="Gene3D" id="3.30.1330.30">
    <property type="match status" value="1"/>
</dbReference>
<dbReference type="PROSITE" id="PS00709">
    <property type="entry name" value="RIBOSOMAL_L30E_1"/>
    <property type="match status" value="1"/>
</dbReference>
<sequence>MAAQSDGGVFVVPSPEKKAMESINSRLALVMKSGKYVLGLKQTLKTLRQGKAKLVIIANNTPPLRKSEIEYYAMLAKTGVHHYTGNNIELGTACGKYFRVCTLSITDPGDSDIIRNMPVGDQ</sequence>
<dbReference type="EMBL" id="JAWJWE010000001">
    <property type="protein sequence ID" value="KAK6644595.1"/>
    <property type="molecule type" value="Genomic_DNA"/>
</dbReference>
<evidence type="ECO:0000256" key="4">
    <source>
        <dbReference type="ARBA" id="ARBA00035231"/>
    </source>
</evidence>
<keyword evidence="2 7" id="KW-0689">Ribosomal protein</keyword>
<keyword evidence="3" id="KW-0687">Ribonucleoprotein</keyword>
<dbReference type="FunFam" id="3.30.1330.30:FF:000001">
    <property type="entry name" value="60S ribosomal protein L30"/>
    <property type="match status" value="1"/>
</dbReference>